<accession>D7G569</accession>
<dbReference type="FunCoup" id="D7G569">
    <property type="interactions" value="286"/>
</dbReference>
<keyword evidence="3 8" id="KW-0812">Transmembrane</keyword>
<keyword evidence="8" id="KW-0811">Translocation</keyword>
<comment type="caution">
    <text evidence="8">Lacks conserved residue(s) required for the propagation of feature annotation.</text>
</comment>
<dbReference type="EMBL" id="FN648852">
    <property type="protein sequence ID" value="CBJ27223.1"/>
    <property type="molecule type" value="Genomic_DNA"/>
</dbReference>
<evidence type="ECO:0000313" key="11">
    <source>
        <dbReference type="Proteomes" id="UP000002630"/>
    </source>
</evidence>
<keyword evidence="8" id="KW-0653">Protein transport</keyword>
<keyword evidence="8" id="KW-0813">Transport</keyword>
<reference evidence="10 11" key="1">
    <citation type="journal article" date="2010" name="Nature">
        <title>The Ectocarpus genome and the independent evolution of multicellularity in brown algae.</title>
        <authorList>
            <person name="Cock J.M."/>
            <person name="Sterck L."/>
            <person name="Rouze P."/>
            <person name="Scornet D."/>
            <person name="Allen A.E."/>
            <person name="Amoutzias G."/>
            <person name="Anthouard V."/>
            <person name="Artiguenave F."/>
            <person name="Aury J.M."/>
            <person name="Badger J.H."/>
            <person name="Beszteri B."/>
            <person name="Billiau K."/>
            <person name="Bonnet E."/>
            <person name="Bothwell J.H."/>
            <person name="Bowler C."/>
            <person name="Boyen C."/>
            <person name="Brownlee C."/>
            <person name="Carrano C.J."/>
            <person name="Charrier B."/>
            <person name="Cho G.Y."/>
            <person name="Coelho S.M."/>
            <person name="Collen J."/>
            <person name="Corre E."/>
            <person name="Da Silva C."/>
            <person name="Delage L."/>
            <person name="Delaroque N."/>
            <person name="Dittami S.M."/>
            <person name="Doulbeau S."/>
            <person name="Elias M."/>
            <person name="Farnham G."/>
            <person name="Gachon C.M."/>
            <person name="Gschloessl B."/>
            <person name="Heesch S."/>
            <person name="Jabbari K."/>
            <person name="Jubin C."/>
            <person name="Kawai H."/>
            <person name="Kimura K."/>
            <person name="Kloareg B."/>
            <person name="Kupper F.C."/>
            <person name="Lang D."/>
            <person name="Le Bail A."/>
            <person name="Leblanc C."/>
            <person name="Lerouge P."/>
            <person name="Lohr M."/>
            <person name="Lopez P.J."/>
            <person name="Martens C."/>
            <person name="Maumus F."/>
            <person name="Michel G."/>
            <person name="Miranda-Saavedra D."/>
            <person name="Morales J."/>
            <person name="Moreau H."/>
            <person name="Motomura T."/>
            <person name="Nagasato C."/>
            <person name="Napoli C.A."/>
            <person name="Nelson D.R."/>
            <person name="Nyvall-Collen P."/>
            <person name="Peters A.F."/>
            <person name="Pommier C."/>
            <person name="Potin P."/>
            <person name="Poulain J."/>
            <person name="Quesneville H."/>
            <person name="Read B."/>
            <person name="Rensing S.A."/>
            <person name="Ritter A."/>
            <person name="Rousvoal S."/>
            <person name="Samanta M."/>
            <person name="Samson G."/>
            <person name="Schroeder D.C."/>
            <person name="Segurens B."/>
            <person name="Strittmatter M."/>
            <person name="Tonon T."/>
            <person name="Tregear J.W."/>
            <person name="Valentin K."/>
            <person name="von Dassow P."/>
            <person name="Yamagishi T."/>
            <person name="Van de Peer Y."/>
            <person name="Wincker P."/>
        </authorList>
    </citation>
    <scope>NUCLEOTIDE SEQUENCE [LARGE SCALE GENOMIC DNA]</scope>
    <source>
        <strain evidence="11">Ec32 / CCAP1310/4</strain>
    </source>
</reference>
<dbReference type="GO" id="GO:0008320">
    <property type="term" value="F:protein transmembrane transporter activity"/>
    <property type="evidence" value="ECO:0007669"/>
    <property type="project" value="UniProtKB-UniRule"/>
</dbReference>
<dbReference type="OrthoDB" id="270720at2759"/>
<keyword evidence="6 8" id="KW-0496">Mitochondrion</keyword>
<comment type="subcellular location">
    <subcellularLocation>
        <location evidence="1 8">Mitochondrion inner membrane</location>
        <topology evidence="1 8">Multi-pass membrane protein</topology>
    </subcellularLocation>
</comment>
<dbReference type="STRING" id="2880.D7G569"/>
<evidence type="ECO:0000256" key="3">
    <source>
        <dbReference type="ARBA" id="ARBA00022692"/>
    </source>
</evidence>
<dbReference type="GO" id="GO:0045039">
    <property type="term" value="P:protein insertion into mitochondrial inner membrane"/>
    <property type="evidence" value="ECO:0007669"/>
    <property type="project" value="UniProtKB-UniRule"/>
</dbReference>
<feature type="region of interest" description="Disordered" evidence="9">
    <location>
        <begin position="1"/>
        <end position="24"/>
    </location>
</feature>
<comment type="similarity">
    <text evidence="2 8">Belongs to the Tim17/Tim22/Tim23 family.</text>
</comment>
<evidence type="ECO:0000256" key="4">
    <source>
        <dbReference type="ARBA" id="ARBA00022792"/>
    </source>
</evidence>
<dbReference type="OMA" id="VNPNMAD"/>
<dbReference type="GO" id="GO:0042721">
    <property type="term" value="C:TIM22 mitochondrial import inner membrane insertion complex"/>
    <property type="evidence" value="ECO:0007669"/>
    <property type="project" value="UniProtKB-UniRule"/>
</dbReference>
<organism evidence="10 11">
    <name type="scientific">Ectocarpus siliculosus</name>
    <name type="common">Brown alga</name>
    <name type="synonym">Conferva siliculosa</name>
    <dbReference type="NCBI Taxonomy" id="2880"/>
    <lineage>
        <taxon>Eukaryota</taxon>
        <taxon>Sar</taxon>
        <taxon>Stramenopiles</taxon>
        <taxon>Ochrophyta</taxon>
        <taxon>PX clade</taxon>
        <taxon>Phaeophyceae</taxon>
        <taxon>Ectocarpales</taxon>
        <taxon>Ectocarpaceae</taxon>
        <taxon>Ectocarpus</taxon>
    </lineage>
</organism>
<keyword evidence="4 8" id="KW-0999">Mitochondrion inner membrane</keyword>
<evidence type="ECO:0000256" key="5">
    <source>
        <dbReference type="ARBA" id="ARBA00022989"/>
    </source>
</evidence>
<keyword evidence="11" id="KW-1185">Reference proteome</keyword>
<proteinExistence type="inferred from homology"/>
<evidence type="ECO:0000313" key="10">
    <source>
        <dbReference type="EMBL" id="CBJ27223.1"/>
    </source>
</evidence>
<evidence type="ECO:0000256" key="9">
    <source>
        <dbReference type="SAM" id="MobiDB-lite"/>
    </source>
</evidence>
<comment type="function">
    <text evidence="8">Essential core component of the TIM22 complex, a complex that mediates the import and insertion of multi-pass transmembrane proteins into the mitochondrial inner membrane. In the TIM22 complex, it constitutes the voltage-activated and signal-gated channel. Forms a twin-pore translocase that uses the membrane potential as external driving force in 2 voltage-dependent steps.</text>
</comment>
<feature type="compositionally biased region" description="Basic and acidic residues" evidence="9">
    <location>
        <begin position="1"/>
        <end position="11"/>
    </location>
</feature>
<dbReference type="AlphaFoldDB" id="D7G569"/>
<evidence type="ECO:0000256" key="7">
    <source>
        <dbReference type="ARBA" id="ARBA00023136"/>
    </source>
</evidence>
<dbReference type="EMBL" id="FN649742">
    <property type="protein sequence ID" value="CBJ27223.1"/>
    <property type="molecule type" value="Genomic_DNA"/>
</dbReference>
<keyword evidence="5 8" id="KW-1133">Transmembrane helix</keyword>
<dbReference type="Pfam" id="PF02466">
    <property type="entry name" value="Tim17"/>
    <property type="match status" value="1"/>
</dbReference>
<dbReference type="GO" id="GO:0030943">
    <property type="term" value="F:mitochondrion targeting sequence binding"/>
    <property type="evidence" value="ECO:0007669"/>
    <property type="project" value="TreeGrafter"/>
</dbReference>
<dbReference type="PANTHER" id="PTHR14110:SF0">
    <property type="entry name" value="MITOCHONDRIAL IMPORT INNER MEMBRANE TRANSLOCASE SUBUNIT TIM22"/>
    <property type="match status" value="1"/>
</dbReference>
<evidence type="ECO:0000256" key="8">
    <source>
        <dbReference type="RuleBase" id="RU367038"/>
    </source>
</evidence>
<dbReference type="PANTHER" id="PTHR14110">
    <property type="entry name" value="MITOCHONDRIAL IMPORT INNER MEMBRANE TRANSLOCASE SUBUNIT TIM22"/>
    <property type="match status" value="1"/>
</dbReference>
<feature type="transmembrane region" description="Helical" evidence="8">
    <location>
        <begin position="64"/>
        <end position="84"/>
    </location>
</feature>
<dbReference type="eggNOG" id="KOG3225">
    <property type="taxonomic scope" value="Eukaryota"/>
</dbReference>
<protein>
    <recommendedName>
        <fullName evidence="8">Mitochondrial import inner membrane translocase subunit TIM22</fullName>
    </recommendedName>
</protein>
<name>D7G569_ECTSI</name>
<gene>
    <name evidence="10" type="primary">TIM22</name>
    <name evidence="10" type="ORF">Esi_0063_0018</name>
</gene>
<evidence type="ECO:0000256" key="6">
    <source>
        <dbReference type="ARBA" id="ARBA00023128"/>
    </source>
</evidence>
<evidence type="ECO:0000256" key="2">
    <source>
        <dbReference type="ARBA" id="ARBA00008444"/>
    </source>
</evidence>
<evidence type="ECO:0000256" key="1">
    <source>
        <dbReference type="ARBA" id="ARBA00004448"/>
    </source>
</evidence>
<sequence>MPADDDRRHGECCNQQGPEGLRSLHPQLGSRLPFFLPWVPRPAAGAADAMPTPPVLTESCGFKLIMGTVGGAGMGFVFGLFLGAMGDMQPLQMINGREVPQAPFREQARLAYKQTADRSLSMGRNFASFSAIFMGSECVIEKMRGKTDMMNSVYAGCATGAAFGMKQGPQAACFGCVGMATFSALMDKLMGH</sequence>
<dbReference type="InterPro" id="IPR039175">
    <property type="entry name" value="TIM22"/>
</dbReference>
<dbReference type="InParanoid" id="D7G569"/>
<dbReference type="Proteomes" id="UP000002630">
    <property type="component" value="Linkage Group LG17"/>
</dbReference>
<comment type="subunit">
    <text evidence="8">Component of the TIM22 complex.</text>
</comment>
<keyword evidence="7 8" id="KW-0472">Membrane</keyword>